<keyword evidence="2" id="KW-1185">Reference proteome</keyword>
<gene>
    <name evidence="1" type="ORF">DERF_014004</name>
</gene>
<dbReference type="AlphaFoldDB" id="A0A922HQT5"/>
<reference evidence="1" key="2">
    <citation type="journal article" date="2022" name="Res Sq">
        <title>Comparative Genomics Reveals Insights into the Divergent Evolution of Astigmatic Mites and Household Pest Adaptations.</title>
        <authorList>
            <person name="Xiong Q."/>
            <person name="Wan A.T.-Y."/>
            <person name="Liu X.-Y."/>
            <person name="Fung C.S.-H."/>
            <person name="Xiao X."/>
            <person name="Malainual N."/>
            <person name="Hou J."/>
            <person name="Wang L."/>
            <person name="Wang M."/>
            <person name="Yang K."/>
            <person name="Cui Y."/>
            <person name="Leung E."/>
            <person name="Nong W."/>
            <person name="Shin S.-K."/>
            <person name="Au S."/>
            <person name="Jeong K.Y."/>
            <person name="Chew F.T."/>
            <person name="Hui J."/>
            <person name="Leung T.F."/>
            <person name="Tungtrongchitr A."/>
            <person name="Zhong N."/>
            <person name="Liu Z."/>
            <person name="Tsui S."/>
        </authorList>
    </citation>
    <scope>NUCLEOTIDE SEQUENCE</scope>
    <source>
        <strain evidence="1">Derf</strain>
        <tissue evidence="1">Whole organism</tissue>
    </source>
</reference>
<comment type="caution">
    <text evidence="1">The sequence shown here is derived from an EMBL/GenBank/DDBJ whole genome shotgun (WGS) entry which is preliminary data.</text>
</comment>
<reference evidence="1" key="1">
    <citation type="submission" date="2013-05" db="EMBL/GenBank/DDBJ databases">
        <authorList>
            <person name="Yim A.K.Y."/>
            <person name="Chan T.F."/>
            <person name="Ji K.M."/>
            <person name="Liu X.Y."/>
            <person name="Zhou J.W."/>
            <person name="Li R.Q."/>
            <person name="Yang K.Y."/>
            <person name="Li J."/>
            <person name="Li M."/>
            <person name="Law P.T.W."/>
            <person name="Wu Y.L."/>
            <person name="Cai Z.L."/>
            <person name="Qin H."/>
            <person name="Bao Y."/>
            <person name="Leung R.K.K."/>
            <person name="Ng P.K.S."/>
            <person name="Zou J."/>
            <person name="Zhong X.J."/>
            <person name="Ran P.X."/>
            <person name="Zhong N.S."/>
            <person name="Liu Z.G."/>
            <person name="Tsui S.K.W."/>
        </authorList>
    </citation>
    <scope>NUCLEOTIDE SEQUENCE</scope>
    <source>
        <strain evidence="1">Derf</strain>
        <tissue evidence="1">Whole organism</tissue>
    </source>
</reference>
<name>A0A922HQT5_DERFA</name>
<organism evidence="1 2">
    <name type="scientific">Dermatophagoides farinae</name>
    <name type="common">American house dust mite</name>
    <dbReference type="NCBI Taxonomy" id="6954"/>
    <lineage>
        <taxon>Eukaryota</taxon>
        <taxon>Metazoa</taxon>
        <taxon>Ecdysozoa</taxon>
        <taxon>Arthropoda</taxon>
        <taxon>Chelicerata</taxon>
        <taxon>Arachnida</taxon>
        <taxon>Acari</taxon>
        <taxon>Acariformes</taxon>
        <taxon>Sarcoptiformes</taxon>
        <taxon>Astigmata</taxon>
        <taxon>Psoroptidia</taxon>
        <taxon>Analgoidea</taxon>
        <taxon>Pyroglyphidae</taxon>
        <taxon>Dermatophagoidinae</taxon>
        <taxon>Dermatophagoides</taxon>
    </lineage>
</organism>
<dbReference type="Proteomes" id="UP000790347">
    <property type="component" value="Unassembled WGS sequence"/>
</dbReference>
<proteinExistence type="predicted"/>
<evidence type="ECO:0000313" key="2">
    <source>
        <dbReference type="Proteomes" id="UP000790347"/>
    </source>
</evidence>
<sequence length="34" mass="3906">MMPNVNAVKQIKRYIISNTIARSPPTSVTNIKYR</sequence>
<accession>A0A922HQT5</accession>
<dbReference type="EMBL" id="ASGP02000007">
    <property type="protein sequence ID" value="KAH9498080.1"/>
    <property type="molecule type" value="Genomic_DNA"/>
</dbReference>
<protein>
    <submittedName>
        <fullName evidence="1">Uncharacterized protein</fullName>
    </submittedName>
</protein>
<evidence type="ECO:0000313" key="1">
    <source>
        <dbReference type="EMBL" id="KAH9498080.1"/>
    </source>
</evidence>